<accession>A0A3B9QT29</accession>
<dbReference type="AlphaFoldDB" id="A0A3B9QT29"/>
<proteinExistence type="predicted"/>
<organism evidence="1 2">
    <name type="scientific">Corynebacterium variabile</name>
    <dbReference type="NCBI Taxonomy" id="1727"/>
    <lineage>
        <taxon>Bacteria</taxon>
        <taxon>Bacillati</taxon>
        <taxon>Actinomycetota</taxon>
        <taxon>Actinomycetes</taxon>
        <taxon>Mycobacteriales</taxon>
        <taxon>Corynebacteriaceae</taxon>
        <taxon>Corynebacterium</taxon>
    </lineage>
</organism>
<evidence type="ECO:0000313" key="1">
    <source>
        <dbReference type="EMBL" id="HAF72125.1"/>
    </source>
</evidence>
<dbReference type="Proteomes" id="UP000260925">
    <property type="component" value="Unassembled WGS sequence"/>
</dbReference>
<comment type="caution">
    <text evidence="1">The sequence shown here is derived from an EMBL/GenBank/DDBJ whole genome shotgun (WGS) entry which is preliminary data.</text>
</comment>
<name>A0A3B9QT29_9CORY</name>
<evidence type="ECO:0008006" key="3">
    <source>
        <dbReference type="Google" id="ProtNLM"/>
    </source>
</evidence>
<reference evidence="1 2" key="1">
    <citation type="journal article" date="2018" name="Nat. Biotechnol.">
        <title>A standardized bacterial taxonomy based on genome phylogeny substantially revises the tree of life.</title>
        <authorList>
            <person name="Parks D.H."/>
            <person name="Chuvochina M."/>
            <person name="Waite D.W."/>
            <person name="Rinke C."/>
            <person name="Skarshewski A."/>
            <person name="Chaumeil P.A."/>
            <person name="Hugenholtz P."/>
        </authorList>
    </citation>
    <scope>NUCLEOTIDE SEQUENCE [LARGE SCALE GENOMIC DNA]</scope>
    <source>
        <strain evidence="1">UBA9851</strain>
    </source>
</reference>
<gene>
    <name evidence="1" type="ORF">DCL06_03590</name>
</gene>
<dbReference type="EMBL" id="DMDD01000080">
    <property type="protein sequence ID" value="HAF72125.1"/>
    <property type="molecule type" value="Genomic_DNA"/>
</dbReference>
<dbReference type="Gene3D" id="3.40.960.10">
    <property type="entry name" value="VSR Endonuclease"/>
    <property type="match status" value="1"/>
</dbReference>
<evidence type="ECO:0000313" key="2">
    <source>
        <dbReference type="Proteomes" id="UP000260925"/>
    </source>
</evidence>
<sequence>MIRGVPATSPLETAVDLSLPDATLRSFLQEQYRGARGNDALAQDLAALPPQRRARAAELLDGLITGTASNLELRAITAIIGALDGIDVEVIVNGMVQGYRFDIVIPEADVLVEIDSYAYHGEGGEFTTEDSHLKERWKKNAAARFGWTLLSYTDRCIDFTLTYMLAEIVDTVRYNLAYPRTRRKRTDEDRIRTDSPVHTWNPLLLR</sequence>
<protein>
    <recommendedName>
        <fullName evidence="3">DUF559 domain-containing protein</fullName>
    </recommendedName>
</protein>